<dbReference type="OMA" id="AITNIML"/>
<dbReference type="Gene3D" id="3.40.395.10">
    <property type="entry name" value="Adenoviral Proteinase, Chain A"/>
    <property type="match status" value="1"/>
</dbReference>
<evidence type="ECO:0000256" key="1">
    <source>
        <dbReference type="SAM" id="MobiDB-lite"/>
    </source>
</evidence>
<dbReference type="AlphaFoldDB" id="E1EWD5"/>
<reference evidence="2 3" key="1">
    <citation type="journal article" date="2010" name="BMC Genomics">
        <title>Genome analysis and comparative genomics of a Giardia intestinalis assemblage E isolate.</title>
        <authorList>
            <person name="Jerlstrom-Hultqvist J."/>
            <person name="Franzen O."/>
            <person name="Ankarklev J."/>
            <person name="Xu F."/>
            <person name="Nohynkova E."/>
            <person name="Andersson J.O."/>
            <person name="Svard S.G."/>
            <person name="Andersson B."/>
        </authorList>
    </citation>
    <scope>NUCLEOTIDE SEQUENCE [LARGE SCALE GENOMIC DNA]</scope>
    <source>
        <strain evidence="2 3">P15</strain>
    </source>
</reference>
<dbReference type="SUPFAM" id="SSF54001">
    <property type="entry name" value="Cysteine proteinases"/>
    <property type="match status" value="1"/>
</dbReference>
<sequence>MNAPSPQPHTSLKRSPPRETVTHRSPSQSPKNRYAAMIEPVAKHAPPASPPRRPNPYRAVAKDLSPIMARLEPNILKLFSRNHAGTDKRIKDVQLIPKKPMVTSCSLSQTRSSEPKNSPQKVDEDVGSPPRCFDSTCSMSIVTPPEPRDQQLNQIQSMLAITNIMLNVSPETLVLNDQLSQDILSQDTLQELCVTQQLPSINSPCRQQTIATSDRAEQPLSSSPAKEVLPIKYHIMGPFTLPKLLFIQQGMRSTEYDKESRYLVDLLCQQQCVSHYINYDTMLCYSIRRSHMNLPHSTIVALDSLKRLVALRNLKRKYTQYFNLSALLLDVLSGGIFNEEQLSNPKDSWCKDAFVALTKDQQRQVCNKLRLRIGLVVDHINNNCVIPQFCNDNISLDCLMDMAGNDGESITTDRYINTLTSSLITQSFTRSLSKKSDFKQLRRDCYTNDIMVDIVLMHFSLMFDTFYGTTTFCASPFMFLGFHNSIASTFYRDVDLRTQSFLVSREYESPTECTRLWLIDMVIFPICCNNHWSIYMYIGKQSKLSNVLTKLCGGGSKDTGRPTLIWIDNILQCNSMLKHPVDESYNTQIIQYMNALDKQLASVHSTKNLHPEPFTRKSVVSLQICQQRDQYSCAYHMFVLVFSLLSMLQDGYKLPDEMTPEHLASGDWTGLYKQTSANAMKYWVLQYLINNSTYEEAQGTVVNLPRTSKQASLGLRPEQSESSSSSVHIVTEE</sequence>
<feature type="compositionally biased region" description="Polar residues" evidence="1">
    <location>
        <begin position="103"/>
        <end position="120"/>
    </location>
</feature>
<feature type="region of interest" description="Disordered" evidence="1">
    <location>
        <begin position="1"/>
        <end position="58"/>
    </location>
</feature>
<comment type="caution">
    <text evidence="2">The sequence shown here is derived from an EMBL/GenBank/DDBJ whole genome shotgun (WGS) entry which is preliminary data.</text>
</comment>
<feature type="region of interest" description="Disordered" evidence="1">
    <location>
        <begin position="101"/>
        <end position="130"/>
    </location>
</feature>
<evidence type="ECO:0008006" key="4">
    <source>
        <dbReference type="Google" id="ProtNLM"/>
    </source>
</evidence>
<gene>
    <name evidence="2" type="ORF">GLP15_5206</name>
</gene>
<protein>
    <recommendedName>
        <fullName evidence="4">Ubiquitin-like protease family profile domain-containing protein</fullName>
    </recommendedName>
</protein>
<dbReference type="OrthoDB" id="10254133at2759"/>
<dbReference type="EMBL" id="ACVC01000027">
    <property type="protein sequence ID" value="EFO65529.1"/>
    <property type="molecule type" value="Genomic_DNA"/>
</dbReference>
<evidence type="ECO:0000313" key="3">
    <source>
        <dbReference type="Proteomes" id="UP000008974"/>
    </source>
</evidence>
<proteinExistence type="predicted"/>
<feature type="region of interest" description="Disordered" evidence="1">
    <location>
        <begin position="711"/>
        <end position="733"/>
    </location>
</feature>
<dbReference type="InterPro" id="IPR038765">
    <property type="entry name" value="Papain-like_cys_pep_sf"/>
</dbReference>
<dbReference type="VEuPathDB" id="GiardiaDB:GLP15_5206"/>
<accession>E1EWD5</accession>
<dbReference type="Proteomes" id="UP000008974">
    <property type="component" value="Unassembled WGS sequence"/>
</dbReference>
<evidence type="ECO:0000313" key="2">
    <source>
        <dbReference type="EMBL" id="EFO65529.1"/>
    </source>
</evidence>
<organism evidence="2 3">
    <name type="scientific">Giardia intestinalis (strain P15)</name>
    <name type="common">Giardia lamblia</name>
    <dbReference type="NCBI Taxonomy" id="658858"/>
    <lineage>
        <taxon>Eukaryota</taxon>
        <taxon>Metamonada</taxon>
        <taxon>Diplomonadida</taxon>
        <taxon>Hexamitidae</taxon>
        <taxon>Giardiinae</taxon>
        <taxon>Giardia</taxon>
    </lineage>
</organism>
<name>E1EWD5_GIAIA</name>